<evidence type="ECO:0000259" key="4">
    <source>
        <dbReference type="PROSITE" id="PS51770"/>
    </source>
</evidence>
<dbReference type="SUPFAM" id="SSF54637">
    <property type="entry name" value="Thioesterase/thiol ester dehydrase-isomerase"/>
    <property type="match status" value="1"/>
</dbReference>
<dbReference type="GO" id="GO:0047617">
    <property type="term" value="F:fatty acyl-CoA hydrolase activity"/>
    <property type="evidence" value="ECO:0007669"/>
    <property type="project" value="UniProtKB-EC"/>
</dbReference>
<dbReference type="InterPro" id="IPR029069">
    <property type="entry name" value="HotDog_dom_sf"/>
</dbReference>
<dbReference type="InterPro" id="IPR033120">
    <property type="entry name" value="HOTDOG_ACOT"/>
</dbReference>
<dbReference type="PANTHER" id="PTHR11049">
    <property type="entry name" value="ACYL COENZYME A THIOESTER HYDROLASE"/>
    <property type="match status" value="1"/>
</dbReference>
<sequence length="164" mass="18852">MTDENTTEDFHKTSFQFISEPSDVNFGGKVHGGVVMKWIDQTAYTCARTWAESYCVTVYVGGIRFYKPINIGEVIKIDATVIYTGKTSIHIMVEIYSRGFEEKDFEKKTHCIIIFVSVDENGSPKPVKPWNPNTPQEIKLAEYATRLKTLRETIHNEMKPFFNE</sequence>
<accession>A0ABT7YEL8</accession>
<comment type="caution">
    <text evidence="5">The sequence shown here is derived from an EMBL/GenBank/DDBJ whole genome shotgun (WGS) entry which is preliminary data.</text>
</comment>
<keyword evidence="6" id="KW-1185">Reference proteome</keyword>
<evidence type="ECO:0000256" key="1">
    <source>
        <dbReference type="ARBA" id="ARBA00010458"/>
    </source>
</evidence>
<feature type="domain" description="HotDog ACOT-type" evidence="4">
    <location>
        <begin position="9"/>
        <end position="121"/>
    </location>
</feature>
<dbReference type="EC" id="3.1.2.20" evidence="5"/>
<dbReference type="InterPro" id="IPR006683">
    <property type="entry name" value="Thioestr_dom"/>
</dbReference>
<comment type="similarity">
    <text evidence="1">Belongs to the acyl coenzyme A hydrolase family.</text>
</comment>
<protein>
    <submittedName>
        <fullName evidence="5">Acyl-CoA thioesterase</fullName>
        <ecNumber evidence="5">3.1.2.20</ecNumber>
    </submittedName>
</protein>
<keyword evidence="2 3" id="KW-0378">Hydrolase</keyword>
<organism evidence="5 6">
    <name type="scientific">Algoriphagus sediminis</name>
    <dbReference type="NCBI Taxonomy" id="3057113"/>
    <lineage>
        <taxon>Bacteria</taxon>
        <taxon>Pseudomonadati</taxon>
        <taxon>Bacteroidota</taxon>
        <taxon>Cytophagia</taxon>
        <taxon>Cytophagales</taxon>
        <taxon>Cyclobacteriaceae</taxon>
        <taxon>Algoriphagus</taxon>
    </lineage>
</organism>
<dbReference type="PANTHER" id="PTHR11049:SF16">
    <property type="entry name" value="PROTEIN VDLD"/>
    <property type="match status" value="1"/>
</dbReference>
<gene>
    <name evidence="5" type="ORF">QVH07_12435</name>
</gene>
<dbReference type="EMBL" id="JAUEPH010000005">
    <property type="protein sequence ID" value="MDN3204963.1"/>
    <property type="molecule type" value="Genomic_DNA"/>
</dbReference>
<dbReference type="RefSeq" id="WP_290000808.1">
    <property type="nucleotide sequence ID" value="NZ_JAUEPH010000005.1"/>
</dbReference>
<dbReference type="CDD" id="cd03442">
    <property type="entry name" value="BFIT_BACH"/>
    <property type="match status" value="1"/>
</dbReference>
<dbReference type="InterPro" id="IPR040170">
    <property type="entry name" value="Cytosol_ACT"/>
</dbReference>
<name>A0ABT7YEL8_9BACT</name>
<dbReference type="Pfam" id="PF03061">
    <property type="entry name" value="4HBT"/>
    <property type="match status" value="1"/>
</dbReference>
<evidence type="ECO:0000313" key="6">
    <source>
        <dbReference type="Proteomes" id="UP001171916"/>
    </source>
</evidence>
<evidence type="ECO:0000313" key="5">
    <source>
        <dbReference type="EMBL" id="MDN3204963.1"/>
    </source>
</evidence>
<evidence type="ECO:0000256" key="3">
    <source>
        <dbReference type="PROSITE-ProRule" id="PRU01106"/>
    </source>
</evidence>
<proteinExistence type="inferred from homology"/>
<reference evidence="5" key="1">
    <citation type="submission" date="2023-06" db="EMBL/GenBank/DDBJ databases">
        <title>Robiginitalea aurantiacus sp. nov. and Algoriphagus sediminis sp. nov., isolated from coastal sediment.</title>
        <authorList>
            <person name="Zhou Z.Y."/>
            <person name="An J."/>
            <person name="Jia Y.W."/>
            <person name="Du Z.J."/>
        </authorList>
    </citation>
    <scope>NUCLEOTIDE SEQUENCE</scope>
    <source>
        <strain evidence="5">C2-7</strain>
    </source>
</reference>
<evidence type="ECO:0000256" key="2">
    <source>
        <dbReference type="ARBA" id="ARBA00022801"/>
    </source>
</evidence>
<dbReference type="Gene3D" id="3.10.129.10">
    <property type="entry name" value="Hotdog Thioesterase"/>
    <property type="match status" value="1"/>
</dbReference>
<dbReference type="PROSITE" id="PS51770">
    <property type="entry name" value="HOTDOG_ACOT"/>
    <property type="match status" value="1"/>
</dbReference>
<dbReference type="Proteomes" id="UP001171916">
    <property type="component" value="Unassembled WGS sequence"/>
</dbReference>